<reference evidence="2 3" key="1">
    <citation type="submission" date="2024-06" db="EMBL/GenBank/DDBJ databases">
        <title>Genome sequences for Pseudomonas syringae strains with characterized LPS.</title>
        <authorList>
            <person name="Baltrus D.A."/>
            <person name="Krings L."/>
        </authorList>
    </citation>
    <scope>NUCLEOTIDE SEQUENCE [LARGE SCALE GENOMIC DNA]</scope>
    <source>
        <strain evidence="2 3">NCPPB2708</strain>
    </source>
</reference>
<keyword evidence="1" id="KW-0812">Transmembrane</keyword>
<keyword evidence="1" id="KW-1133">Transmembrane helix</keyword>
<organism evidence="2 3">
    <name type="scientific">Pseudomonas tremae</name>
    <dbReference type="NCBI Taxonomy" id="200454"/>
    <lineage>
        <taxon>Bacteria</taxon>
        <taxon>Pseudomonadati</taxon>
        <taxon>Pseudomonadota</taxon>
        <taxon>Gammaproteobacteria</taxon>
        <taxon>Pseudomonadales</taxon>
        <taxon>Pseudomonadaceae</taxon>
        <taxon>Pseudomonas</taxon>
    </lineage>
</organism>
<keyword evidence="3" id="KW-1185">Reference proteome</keyword>
<evidence type="ECO:0000256" key="1">
    <source>
        <dbReference type="SAM" id="Phobius"/>
    </source>
</evidence>
<sequence length="120" mass="13473">MPGGLFFARDIFRPQQDRKTPTIKRSDACENLGGDLRCSACCSTTDRFHRNLAISSRKLNFLGLLAALLRCIGVAVAFVHVLLRDYVLDESTAHPLYYLPLPHEPIIPITLLTCMADEWV</sequence>
<protein>
    <submittedName>
        <fullName evidence="2">Uncharacterized protein</fullName>
    </submittedName>
</protein>
<dbReference type="RefSeq" id="WP_183135297.1">
    <property type="nucleotide sequence ID" value="NZ_AVEE02000005.1"/>
</dbReference>
<proteinExistence type="predicted"/>
<keyword evidence="1" id="KW-0472">Membrane</keyword>
<comment type="caution">
    <text evidence="2">The sequence shown here is derived from an EMBL/GenBank/DDBJ whole genome shotgun (WGS) entry which is preliminary data.</text>
</comment>
<name>A0ABV4PL63_9PSED</name>
<feature type="transmembrane region" description="Helical" evidence="1">
    <location>
        <begin position="59"/>
        <end position="83"/>
    </location>
</feature>
<accession>A0ABV4PL63</accession>
<evidence type="ECO:0000313" key="3">
    <source>
        <dbReference type="Proteomes" id="UP001569512"/>
    </source>
</evidence>
<gene>
    <name evidence="2" type="ORF">ACDH53_24530</name>
</gene>
<dbReference type="Proteomes" id="UP001569512">
    <property type="component" value="Unassembled WGS sequence"/>
</dbReference>
<dbReference type="EMBL" id="JBGMSU010000021">
    <property type="protein sequence ID" value="MFA0940554.1"/>
    <property type="molecule type" value="Genomic_DNA"/>
</dbReference>
<evidence type="ECO:0000313" key="2">
    <source>
        <dbReference type="EMBL" id="MFA0940554.1"/>
    </source>
</evidence>